<proteinExistence type="predicted"/>
<dbReference type="RefSeq" id="WP_114307739.1">
    <property type="nucleotide sequence ID" value="NZ_BAAAIR010000003.1"/>
</dbReference>
<dbReference type="InterPro" id="IPR036259">
    <property type="entry name" value="MFS_trans_sf"/>
</dbReference>
<dbReference type="Gene3D" id="1.20.1250.20">
    <property type="entry name" value="MFS general substrate transporter like domains"/>
    <property type="match status" value="2"/>
</dbReference>
<feature type="transmembrane region" description="Helical" evidence="4">
    <location>
        <begin position="76"/>
        <end position="93"/>
    </location>
</feature>
<keyword evidence="2" id="KW-0813">Transport</keyword>
<organism evidence="5 6">
    <name type="scientific">Brachybacterium tyrofermentans</name>
    <dbReference type="NCBI Taxonomy" id="47848"/>
    <lineage>
        <taxon>Bacteria</taxon>
        <taxon>Bacillati</taxon>
        <taxon>Actinomycetota</taxon>
        <taxon>Actinomycetes</taxon>
        <taxon>Micrococcales</taxon>
        <taxon>Dermabacteraceae</taxon>
        <taxon>Brachybacterium</taxon>
    </lineage>
</organism>
<comment type="caution">
    <text evidence="5">The sequence shown here is derived from an EMBL/GenBank/DDBJ whole genome shotgun (WGS) entry which is preliminary data.</text>
</comment>
<feature type="transmembrane region" description="Helical" evidence="4">
    <location>
        <begin position="41"/>
        <end position="64"/>
    </location>
</feature>
<gene>
    <name evidence="5" type="ORF">ACFPK8_04730</name>
</gene>
<dbReference type="PANTHER" id="PTHR23535">
    <property type="entry name" value="SUGAR EFFLUX TRANSPORTER A-RELATED"/>
    <property type="match status" value="1"/>
</dbReference>
<feature type="transmembrane region" description="Helical" evidence="4">
    <location>
        <begin position="345"/>
        <end position="367"/>
    </location>
</feature>
<dbReference type="GeneID" id="303295515"/>
<evidence type="ECO:0000256" key="4">
    <source>
        <dbReference type="SAM" id="Phobius"/>
    </source>
</evidence>
<protein>
    <submittedName>
        <fullName evidence="5">MFS transporter</fullName>
    </submittedName>
</protein>
<feature type="transmembrane region" description="Helical" evidence="4">
    <location>
        <begin position="166"/>
        <end position="187"/>
    </location>
</feature>
<feature type="transmembrane region" description="Helical" evidence="4">
    <location>
        <begin position="141"/>
        <end position="160"/>
    </location>
</feature>
<dbReference type="Proteomes" id="UP001595937">
    <property type="component" value="Unassembled WGS sequence"/>
</dbReference>
<keyword evidence="4" id="KW-1133">Transmembrane helix</keyword>
<keyword evidence="6" id="KW-1185">Reference proteome</keyword>
<feature type="transmembrane region" description="Helical" evidence="4">
    <location>
        <begin position="99"/>
        <end position="121"/>
    </location>
</feature>
<evidence type="ECO:0000256" key="2">
    <source>
        <dbReference type="ARBA" id="ARBA00022448"/>
    </source>
</evidence>
<dbReference type="Pfam" id="PF07690">
    <property type="entry name" value="MFS_1"/>
    <property type="match status" value="1"/>
</dbReference>
<evidence type="ECO:0000256" key="3">
    <source>
        <dbReference type="ARBA" id="ARBA00022475"/>
    </source>
</evidence>
<dbReference type="PANTHER" id="PTHR23535:SF1">
    <property type="entry name" value="MFS FAMILY TRANSPORT PROTEIN"/>
    <property type="match status" value="1"/>
</dbReference>
<comment type="subcellular location">
    <subcellularLocation>
        <location evidence="1">Cell membrane</location>
        <topology evidence="1">Multi-pass membrane protein</topology>
    </subcellularLocation>
</comment>
<feature type="transmembrane region" description="Helical" evidence="4">
    <location>
        <begin position="373"/>
        <end position="391"/>
    </location>
</feature>
<reference evidence="6" key="1">
    <citation type="journal article" date="2019" name="Int. J. Syst. Evol. Microbiol.">
        <title>The Global Catalogue of Microorganisms (GCM) 10K type strain sequencing project: providing services to taxonomists for standard genome sequencing and annotation.</title>
        <authorList>
            <consortium name="The Broad Institute Genomics Platform"/>
            <consortium name="The Broad Institute Genome Sequencing Center for Infectious Disease"/>
            <person name="Wu L."/>
            <person name="Ma J."/>
        </authorList>
    </citation>
    <scope>NUCLEOTIDE SEQUENCE [LARGE SCALE GENOMIC DNA]</scope>
    <source>
        <strain evidence="6">CGMCC 1.16455</strain>
    </source>
</reference>
<keyword evidence="4" id="KW-0472">Membrane</keyword>
<name>A0ABW0FDZ3_9MICO</name>
<dbReference type="InterPro" id="IPR011701">
    <property type="entry name" value="MFS"/>
</dbReference>
<dbReference type="EMBL" id="JBHSLN010000016">
    <property type="protein sequence ID" value="MFC5296805.1"/>
    <property type="molecule type" value="Genomic_DNA"/>
</dbReference>
<evidence type="ECO:0000256" key="1">
    <source>
        <dbReference type="ARBA" id="ARBA00004651"/>
    </source>
</evidence>
<feature type="transmembrane region" description="Helical" evidence="4">
    <location>
        <begin position="310"/>
        <end position="333"/>
    </location>
</feature>
<feature type="transmembrane region" description="Helical" evidence="4">
    <location>
        <begin position="222"/>
        <end position="247"/>
    </location>
</feature>
<evidence type="ECO:0000313" key="5">
    <source>
        <dbReference type="EMBL" id="MFC5296805.1"/>
    </source>
</evidence>
<feature type="transmembrane region" description="Helical" evidence="4">
    <location>
        <begin position="286"/>
        <end position="304"/>
    </location>
</feature>
<keyword evidence="4" id="KW-0812">Transmembrane</keyword>
<feature type="transmembrane region" description="Helical" evidence="4">
    <location>
        <begin position="259"/>
        <end position="279"/>
    </location>
</feature>
<evidence type="ECO:0000313" key="6">
    <source>
        <dbReference type="Proteomes" id="UP001595937"/>
    </source>
</evidence>
<accession>A0ABW0FDZ3</accession>
<keyword evidence="3" id="KW-1003">Cell membrane</keyword>
<dbReference type="SUPFAM" id="SSF103473">
    <property type="entry name" value="MFS general substrate transporter"/>
    <property type="match status" value="1"/>
</dbReference>
<sequence>MRTFDKRPDVWAIPALLAIAMLANAAMVPLVPFALATRLSWPLWLVGIYSFAVMVVTMLVNHRLSAIVDTAKRKSLLCLLCAAFQIMGAIAAVGALNGVLWLLILTVMGMAIGGAVAPIYYTLGRLLADSRGRSSSTVNSLLRVITSGAWVAGPALGFAVAGTYGITTAFLVVAAISAVGAMAVLAASKWLDLAAQQAESSSGSAASAAIADSRRSFALQNLAAFSVVFLFSLAHISTATSLALLLVRRFDIPESATGLFLGLKAGVEMVAILLTPLVAKRLSSRAVLTLAGFGALVAYSSYLFGHGTGWALFASVWEGAYYGFFAVTALTWIQSLAGMRLGQSTGFYMNGIYAGVLIGAPLSGVVASFDLSWIAGLSLLAALLAIAALRLPANAPARRHPDLTMEAST</sequence>